<evidence type="ECO:0000313" key="2">
    <source>
        <dbReference type="Proteomes" id="UP000663193"/>
    </source>
</evidence>
<sequence length="352" mass="39603">MSANIIGCLLVGSVPLANNEGVFRKCLASMPSRVKRLPDGETGKRFMFTLWQSAVFQAAPEMLLNYALDSEARSRMITEEEVDKIVAKLEKAGIETEYDTAAIESYAVFKKLRNEGVIPWGVRFQVGLPTAGNVVPVFIEKAFQAKVWPLYEQALFRAMRNIQDKIPHHDLAIQLDLALESAFWEGQFLRPAFADTHNVKDFVSDYILRMIEQIDQDVELGIHNCYGDIEHKHFFEPKSLQAVVDRGLVLFERSSHPINFFHAPVPVSAMGFLDEYFAPLKQILPNLKEHATELYLGVVQYDDLEGTKKRIEAASRVVPEFGVATECGWGRTPVEQLDGIMKLTSQVCGPVV</sequence>
<dbReference type="InterPro" id="IPR038071">
    <property type="entry name" value="UROD/MetE-like_sf"/>
</dbReference>
<dbReference type="Gene3D" id="3.20.20.210">
    <property type="match status" value="1"/>
</dbReference>
<accession>A0A7U2ET31</accession>
<protein>
    <recommendedName>
        <fullName evidence="3">Cobalamin-independent methionine synthase MetE C-terminal/archaeal domain-containing protein</fullName>
    </recommendedName>
</protein>
<evidence type="ECO:0000313" key="1">
    <source>
        <dbReference type="EMBL" id="QRC92286.1"/>
    </source>
</evidence>
<dbReference type="AlphaFoldDB" id="A0A7U2ET31"/>
<dbReference type="SUPFAM" id="SSF51726">
    <property type="entry name" value="UROD/MetE-like"/>
    <property type="match status" value="1"/>
</dbReference>
<reference evidence="2" key="1">
    <citation type="journal article" date="2021" name="BMC Genomics">
        <title>Chromosome-level genome assembly and manually-curated proteome of model necrotroph Parastagonospora nodorum Sn15 reveals a genome-wide trove of candidate effector homologs, and redundancy of virulence-related functions within an accessory chromosome.</title>
        <authorList>
            <person name="Bertazzoni S."/>
            <person name="Jones D.A.B."/>
            <person name="Phan H.T."/>
            <person name="Tan K.-C."/>
            <person name="Hane J.K."/>
        </authorList>
    </citation>
    <scope>NUCLEOTIDE SEQUENCE [LARGE SCALE GENOMIC DNA]</scope>
    <source>
        <strain evidence="2">SN15 / ATCC MYA-4574 / FGSC 10173)</strain>
    </source>
</reference>
<name>A0A7U2ET31_PHANO</name>
<evidence type="ECO:0008006" key="3">
    <source>
        <dbReference type="Google" id="ProtNLM"/>
    </source>
</evidence>
<dbReference type="EMBL" id="CP069024">
    <property type="protein sequence ID" value="QRC92286.1"/>
    <property type="molecule type" value="Genomic_DNA"/>
</dbReference>
<dbReference type="Proteomes" id="UP000663193">
    <property type="component" value="Chromosome 2"/>
</dbReference>
<dbReference type="OrthoDB" id="5422863at2759"/>
<proteinExistence type="predicted"/>
<gene>
    <name evidence="1" type="ORF">JI435_024230</name>
</gene>
<dbReference type="VEuPathDB" id="FungiDB:JI435_024230"/>
<organism evidence="1 2">
    <name type="scientific">Phaeosphaeria nodorum (strain SN15 / ATCC MYA-4574 / FGSC 10173)</name>
    <name type="common">Glume blotch fungus</name>
    <name type="synonym">Parastagonospora nodorum</name>
    <dbReference type="NCBI Taxonomy" id="321614"/>
    <lineage>
        <taxon>Eukaryota</taxon>
        <taxon>Fungi</taxon>
        <taxon>Dikarya</taxon>
        <taxon>Ascomycota</taxon>
        <taxon>Pezizomycotina</taxon>
        <taxon>Dothideomycetes</taxon>
        <taxon>Pleosporomycetidae</taxon>
        <taxon>Pleosporales</taxon>
        <taxon>Pleosporineae</taxon>
        <taxon>Phaeosphaeriaceae</taxon>
        <taxon>Parastagonospora</taxon>
    </lineage>
</organism>
<keyword evidence="2" id="KW-1185">Reference proteome</keyword>